<evidence type="ECO:0000313" key="4">
    <source>
        <dbReference type="EMBL" id="EAK4117420.1"/>
    </source>
</evidence>
<dbReference type="EMBL" id="AACFZV010000015">
    <property type="protein sequence ID" value="EAK4117420.1"/>
    <property type="molecule type" value="Genomic_DNA"/>
</dbReference>
<sequence length="86" mass="10177">MFIRALRVLFILSFIADLTIIGLFVGIPLFLILWGIQYIIYGEKNPFFVFAKHNPKPYQEEDIIDVEVEDEKPKKSLKTFLENWKD</sequence>
<keyword evidence="1" id="KW-1133">Transmembrane helix</keyword>
<proteinExistence type="predicted"/>
<name>A0A5T0J7Q5_CAMCO</name>
<comment type="caution">
    <text evidence="2">The sequence shown here is derived from an EMBL/GenBank/DDBJ whole genome shotgun (WGS) entry which is preliminary data.</text>
</comment>
<protein>
    <submittedName>
        <fullName evidence="2">Uncharacterized protein</fullName>
    </submittedName>
</protein>
<evidence type="ECO:0000313" key="3">
    <source>
        <dbReference type="EMBL" id="EAK2561037.1"/>
    </source>
</evidence>
<dbReference type="RefSeq" id="WP_002810121.1">
    <property type="nucleotide sequence ID" value="NZ_CATQIN010000006.1"/>
</dbReference>
<reference evidence="4" key="1">
    <citation type="submission" date="2018-06" db="EMBL/GenBank/DDBJ databases">
        <authorList>
            <consortium name="GenomeTrakr network: Whole genome sequencing for foodborne pathogen traceback"/>
        </authorList>
    </citation>
    <scope>NUCLEOTIDE SEQUENCE</scope>
    <source>
        <strain evidence="4">NC_C1386</strain>
    </source>
</reference>
<dbReference type="EMBL" id="AACCAN010000017">
    <property type="protein sequence ID" value="EAJ9572225.1"/>
    <property type="molecule type" value="Genomic_DNA"/>
</dbReference>
<organism evidence="2">
    <name type="scientific">Campylobacter coli</name>
    <dbReference type="NCBI Taxonomy" id="195"/>
    <lineage>
        <taxon>Bacteria</taxon>
        <taxon>Pseudomonadati</taxon>
        <taxon>Campylobacterota</taxon>
        <taxon>Epsilonproteobacteria</taxon>
        <taxon>Campylobacterales</taxon>
        <taxon>Campylobacteraceae</taxon>
        <taxon>Campylobacter</taxon>
    </lineage>
</organism>
<dbReference type="EMBL" id="AACERQ010000009">
    <property type="protein sequence ID" value="EAK2561037.1"/>
    <property type="molecule type" value="Genomic_DNA"/>
</dbReference>
<evidence type="ECO:0000313" key="2">
    <source>
        <dbReference type="EMBL" id="EAJ9572225.1"/>
    </source>
</evidence>
<feature type="transmembrane region" description="Helical" evidence="1">
    <location>
        <begin position="6"/>
        <end position="34"/>
    </location>
</feature>
<accession>A0A5T0J7Q5</accession>
<keyword evidence="1" id="KW-0472">Membrane</keyword>
<keyword evidence="1" id="KW-0812">Transmembrane</keyword>
<evidence type="ECO:0000313" key="5">
    <source>
        <dbReference type="EMBL" id="EAL6876860.1"/>
    </source>
</evidence>
<reference evidence="2" key="2">
    <citation type="submission" date="2019-04" db="EMBL/GenBank/DDBJ databases">
        <authorList>
            <consortium name="NARMS: The National Antimicrobial Resistance Monitoring System"/>
        </authorList>
    </citation>
    <scope>NUCLEOTIDE SEQUENCE</scope>
    <source>
        <strain evidence="5">CVM N17C543</strain>
        <strain evidence="2">FSIS11918609</strain>
        <strain evidence="3">FSIS1609157</strain>
    </source>
</reference>
<evidence type="ECO:0000256" key="1">
    <source>
        <dbReference type="SAM" id="Phobius"/>
    </source>
</evidence>
<gene>
    <name evidence="3" type="ORF">BUK38_05800</name>
    <name evidence="4" type="ORF">CLQ11_08070</name>
    <name evidence="5" type="ORF">DSX21_01495</name>
    <name evidence="2" type="ORF">E5B80_07480</name>
</gene>
<dbReference type="EMBL" id="AACQHX010000001">
    <property type="protein sequence ID" value="EAL6876860.1"/>
    <property type="molecule type" value="Genomic_DNA"/>
</dbReference>
<dbReference type="AlphaFoldDB" id="A0A5T0J7Q5"/>